<dbReference type="HOGENOM" id="CLU_003182_11_1_10"/>
<feature type="domain" description="SLC26A/SulP transporter" evidence="6">
    <location>
        <begin position="20"/>
        <end position="395"/>
    </location>
</feature>
<keyword evidence="8" id="KW-1185">Reference proteome</keyword>
<evidence type="ECO:0000313" key="8">
    <source>
        <dbReference type="Proteomes" id="UP000008898"/>
    </source>
</evidence>
<evidence type="ECO:0000259" key="6">
    <source>
        <dbReference type="Pfam" id="PF00916"/>
    </source>
</evidence>
<name>G0L8E7_ZOBGA</name>
<dbReference type="Pfam" id="PF00916">
    <property type="entry name" value="Sulfate_transp"/>
    <property type="match status" value="1"/>
</dbReference>
<feature type="transmembrane region" description="Helical" evidence="5">
    <location>
        <begin position="49"/>
        <end position="65"/>
    </location>
</feature>
<dbReference type="GO" id="GO:0055085">
    <property type="term" value="P:transmembrane transport"/>
    <property type="evidence" value="ECO:0007669"/>
    <property type="project" value="InterPro"/>
</dbReference>
<dbReference type="PATRIC" id="fig|63186.3.peg.3282"/>
<feature type="transmembrane region" description="Helical" evidence="5">
    <location>
        <begin position="195"/>
        <end position="216"/>
    </location>
</feature>
<reference evidence="7 8" key="2">
    <citation type="journal article" date="2012" name="Environ. Microbiol.">
        <title>Characterization of the first alginolytic operons in a marine bacterium: from their emergence in marine Flavobacteriia to their independent transfers to marine Proteobacteria and human gut Bacteroides.</title>
        <authorList>
            <person name="Thomas F."/>
            <person name="Barbeyron T."/>
            <person name="Tonon T."/>
            <person name="Genicot S."/>
            <person name="Czjzek M."/>
            <person name="Michel G."/>
        </authorList>
    </citation>
    <scope>NUCLEOTIDE SEQUENCE [LARGE SCALE GENOMIC DNA]</scope>
    <source>
        <strain evidence="8">DSM 12802 / CCUG 47099 / CIP 106680 / NCIMB 13871 / Dsij</strain>
    </source>
</reference>
<evidence type="ECO:0000256" key="1">
    <source>
        <dbReference type="ARBA" id="ARBA00004141"/>
    </source>
</evidence>
<keyword evidence="4 5" id="KW-0472">Membrane</keyword>
<evidence type="ECO:0000256" key="2">
    <source>
        <dbReference type="ARBA" id="ARBA00022692"/>
    </source>
</evidence>
<feature type="transmembrane region" description="Helical" evidence="5">
    <location>
        <begin position="125"/>
        <end position="147"/>
    </location>
</feature>
<dbReference type="InterPro" id="IPR011547">
    <property type="entry name" value="SLC26A/SulP_dom"/>
</dbReference>
<dbReference type="InterPro" id="IPR001902">
    <property type="entry name" value="SLC26A/SulP_fam"/>
</dbReference>
<feature type="transmembrane region" description="Helical" evidence="5">
    <location>
        <begin position="23"/>
        <end position="43"/>
    </location>
</feature>
<organism evidence="7 8">
    <name type="scientific">Zobellia galactanivorans (strain DSM 12802 / CCUG 47099 / CIP 106680 / NCIMB 13871 / Dsij)</name>
    <dbReference type="NCBI Taxonomy" id="63186"/>
    <lineage>
        <taxon>Bacteria</taxon>
        <taxon>Pseudomonadati</taxon>
        <taxon>Bacteroidota</taxon>
        <taxon>Flavobacteriia</taxon>
        <taxon>Flavobacteriales</taxon>
        <taxon>Flavobacteriaceae</taxon>
        <taxon>Zobellia</taxon>
    </lineage>
</organism>
<keyword evidence="3 5" id="KW-1133">Transmembrane helix</keyword>
<gene>
    <name evidence="7" type="ordered locus">zobellia_3366</name>
</gene>
<evidence type="ECO:0000256" key="4">
    <source>
        <dbReference type="ARBA" id="ARBA00023136"/>
    </source>
</evidence>
<dbReference type="AlphaFoldDB" id="G0L8E7"/>
<sequence length="531" mass="57404">MIYGVYTTNLYSMSLFKHWRKDFPASLVVFFVALPLCLGVALASGAPPFAGLIAGVVGGVVVGYLSGSSIGVSGPAAGLVVIVYNAINDLGSYELFLVSVILAGIIQIALGVFRAGVIGYYFPSAVIKGMLSAIGIMIFVQQIPLAFGFTGDVNTDRIDFSGLHDQISPGALFVTLISLGILLLWDGILAKRNKIFKLVPAPLIAVVVGIVIYVTLGQSGFFALHENQLVSVPVPDGVASFIGQFTFPDFSALTQGDVYVTAFTIAIVASLETLLSVEASDKLDPLKRQTPTNKELVAQGVGNAVSGLIGGIPITQVVVRSTANVMSGAVTKLSAIMHGFLILMSVIAIPTLLNLIPQAVLASVLLIIGYKLAKPKSFVQMYKLGKTQFIPFIVTVVGIVSTDLLKGIMIGLTVGLITVLLKSYYNSHQLLLKEYQGKKNLFHINFAEEVTFINKGRIIKELDALEKGAYLELDFRKTKVLDYDILEYLDEFSVKAKNNDINIKMIAENETLEHSKSFREYFGHRVFQLQH</sequence>
<dbReference type="STRING" id="63186.ZOBELLIA_3366"/>
<evidence type="ECO:0000256" key="5">
    <source>
        <dbReference type="SAM" id="Phobius"/>
    </source>
</evidence>
<keyword evidence="2 5" id="KW-0812">Transmembrane</keyword>
<proteinExistence type="predicted"/>
<feature type="transmembrane region" description="Helical" evidence="5">
    <location>
        <begin position="329"/>
        <end position="349"/>
    </location>
</feature>
<feature type="transmembrane region" description="Helical" evidence="5">
    <location>
        <begin position="384"/>
        <end position="401"/>
    </location>
</feature>
<feature type="transmembrane region" description="Helical" evidence="5">
    <location>
        <begin position="258"/>
        <end position="277"/>
    </location>
</feature>
<feature type="transmembrane region" description="Helical" evidence="5">
    <location>
        <begin position="93"/>
        <end position="113"/>
    </location>
</feature>
<dbReference type="KEGG" id="zga:ZOBELLIA_3366"/>
<comment type="subcellular location">
    <subcellularLocation>
        <location evidence="1">Membrane</location>
        <topology evidence="1">Multi-pass membrane protein</topology>
    </subcellularLocation>
</comment>
<evidence type="ECO:0000256" key="3">
    <source>
        <dbReference type="ARBA" id="ARBA00022989"/>
    </source>
</evidence>
<dbReference type="GO" id="GO:0016020">
    <property type="term" value="C:membrane"/>
    <property type="evidence" value="ECO:0007669"/>
    <property type="project" value="UniProtKB-SubCell"/>
</dbReference>
<reference evidence="8" key="1">
    <citation type="submission" date="2009-07" db="EMBL/GenBank/DDBJ databases">
        <title>Complete genome sequence of Zobellia galactanivorans Dsij.</title>
        <authorList>
            <consortium name="Genoscope - CEA"/>
        </authorList>
    </citation>
    <scope>NUCLEOTIDE SEQUENCE [LARGE SCALE GENOMIC DNA]</scope>
    <source>
        <strain evidence="8">DSM 12802 / CCUG 47099 / CIP 106680 / NCIMB 13871 / Dsij</strain>
    </source>
</reference>
<evidence type="ECO:0000313" key="7">
    <source>
        <dbReference type="EMBL" id="CAZ97504.1"/>
    </source>
</evidence>
<dbReference type="Proteomes" id="UP000008898">
    <property type="component" value="Chromosome"/>
</dbReference>
<dbReference type="EMBL" id="FP476056">
    <property type="protein sequence ID" value="CAZ97504.1"/>
    <property type="molecule type" value="Genomic_DNA"/>
</dbReference>
<feature type="transmembrane region" description="Helical" evidence="5">
    <location>
        <begin position="167"/>
        <end position="188"/>
    </location>
</feature>
<accession>G0L8E7</accession>
<dbReference type="PANTHER" id="PTHR11814">
    <property type="entry name" value="SULFATE TRANSPORTER"/>
    <property type="match status" value="1"/>
</dbReference>
<protein>
    <submittedName>
        <fullName evidence="7">Sulfate transporter</fullName>
    </submittedName>
</protein>